<evidence type="ECO:0000313" key="5">
    <source>
        <dbReference type="Proteomes" id="UP000762676"/>
    </source>
</evidence>
<dbReference type="AlphaFoldDB" id="A0AAV4HSG6"/>
<comment type="similarity">
    <text evidence="1">Belongs to the HscB family.</text>
</comment>
<keyword evidence="2" id="KW-0143">Chaperone</keyword>
<gene>
    <name evidence="4" type="ORF">ElyMa_002812300</name>
</gene>
<dbReference type="PANTHER" id="PTHR14021">
    <property type="entry name" value="IRON-SULFUR CLUSTER CO-CHAPERONE PROTEIN HSCB"/>
    <property type="match status" value="1"/>
</dbReference>
<dbReference type="GO" id="GO:0051259">
    <property type="term" value="P:protein complex oligomerization"/>
    <property type="evidence" value="ECO:0007669"/>
    <property type="project" value="InterPro"/>
</dbReference>
<dbReference type="SUPFAM" id="SSF46565">
    <property type="entry name" value="Chaperone J-domain"/>
    <property type="match status" value="1"/>
</dbReference>
<dbReference type="PANTHER" id="PTHR14021:SF15">
    <property type="entry name" value="IRON-SULFUR CLUSTER CO-CHAPERONE PROTEIN HSCB"/>
    <property type="match status" value="1"/>
</dbReference>
<feature type="domain" description="Co-chaperone HscB C-terminal oligomerisation" evidence="3">
    <location>
        <begin position="116"/>
        <end position="186"/>
    </location>
</feature>
<evidence type="ECO:0000259" key="3">
    <source>
        <dbReference type="Pfam" id="PF07743"/>
    </source>
</evidence>
<proteinExistence type="inferred from homology"/>
<dbReference type="Gene3D" id="1.20.1280.20">
    <property type="entry name" value="HscB, C-terminal domain"/>
    <property type="match status" value="1"/>
</dbReference>
<evidence type="ECO:0000256" key="2">
    <source>
        <dbReference type="ARBA" id="ARBA00023186"/>
    </source>
</evidence>
<dbReference type="GO" id="GO:0005739">
    <property type="term" value="C:mitochondrion"/>
    <property type="evidence" value="ECO:0007669"/>
    <property type="project" value="TreeGrafter"/>
</dbReference>
<dbReference type="InterPro" id="IPR009073">
    <property type="entry name" value="HscB_oligo_C"/>
</dbReference>
<name>A0AAV4HSG6_9GAST</name>
<dbReference type="GO" id="GO:0051087">
    <property type="term" value="F:protein-folding chaperone binding"/>
    <property type="evidence" value="ECO:0007669"/>
    <property type="project" value="InterPro"/>
</dbReference>
<dbReference type="InterPro" id="IPR004640">
    <property type="entry name" value="HscB"/>
</dbReference>
<accession>A0AAV4HSG6</accession>
<evidence type="ECO:0000256" key="1">
    <source>
        <dbReference type="ARBA" id="ARBA00010476"/>
    </source>
</evidence>
<dbReference type="EMBL" id="BMAT01005834">
    <property type="protein sequence ID" value="GFS00353.1"/>
    <property type="molecule type" value="Genomic_DNA"/>
</dbReference>
<dbReference type="InterPro" id="IPR036869">
    <property type="entry name" value="J_dom_sf"/>
</dbReference>
<dbReference type="InterPro" id="IPR036386">
    <property type="entry name" value="HscB_C_sf"/>
</dbReference>
<dbReference type="Gene3D" id="1.10.287.110">
    <property type="entry name" value="DnaJ domain"/>
    <property type="match status" value="1"/>
</dbReference>
<sequence>MCWKCGKNTNPEKELFFCKCGVVQSVAPSLTYFDLLQQQPSFELDSKSLGVVFRDTQKFLHPDMFSTKSKEEQQLAEEQSSLLNKAYRTLLKPLSRAIYMLKLQNVAIDEKDTISDPEFLMDIMSINEQIDEASSASDINSLEETNNVAIDNCIQEITQAFKDNRIKDAKNSTIKLRYFTTISERILDLRRRALG</sequence>
<protein>
    <submittedName>
        <fullName evidence="4">Co-chaperone protein HscB homolog</fullName>
    </submittedName>
</protein>
<comment type="caution">
    <text evidence="4">The sequence shown here is derived from an EMBL/GenBank/DDBJ whole genome shotgun (WGS) entry which is preliminary data.</text>
</comment>
<dbReference type="GO" id="GO:0044571">
    <property type="term" value="P:[2Fe-2S] cluster assembly"/>
    <property type="evidence" value="ECO:0007669"/>
    <property type="project" value="InterPro"/>
</dbReference>
<dbReference type="Pfam" id="PF07743">
    <property type="entry name" value="HSCB_C"/>
    <property type="match status" value="1"/>
</dbReference>
<dbReference type="SUPFAM" id="SSF47144">
    <property type="entry name" value="HSC20 (HSCB), C-terminal oligomerisation domain"/>
    <property type="match status" value="1"/>
</dbReference>
<dbReference type="Proteomes" id="UP000762676">
    <property type="component" value="Unassembled WGS sequence"/>
</dbReference>
<organism evidence="4 5">
    <name type="scientific">Elysia marginata</name>
    <dbReference type="NCBI Taxonomy" id="1093978"/>
    <lineage>
        <taxon>Eukaryota</taxon>
        <taxon>Metazoa</taxon>
        <taxon>Spiralia</taxon>
        <taxon>Lophotrochozoa</taxon>
        <taxon>Mollusca</taxon>
        <taxon>Gastropoda</taxon>
        <taxon>Heterobranchia</taxon>
        <taxon>Euthyneura</taxon>
        <taxon>Panpulmonata</taxon>
        <taxon>Sacoglossa</taxon>
        <taxon>Placobranchoidea</taxon>
        <taxon>Plakobranchidae</taxon>
        <taxon>Elysia</taxon>
    </lineage>
</organism>
<dbReference type="GO" id="GO:0001671">
    <property type="term" value="F:ATPase activator activity"/>
    <property type="evidence" value="ECO:0007669"/>
    <property type="project" value="InterPro"/>
</dbReference>
<reference evidence="4 5" key="1">
    <citation type="journal article" date="2021" name="Elife">
        <title>Chloroplast acquisition without the gene transfer in kleptoplastic sea slugs, Plakobranchus ocellatus.</title>
        <authorList>
            <person name="Maeda T."/>
            <person name="Takahashi S."/>
            <person name="Yoshida T."/>
            <person name="Shimamura S."/>
            <person name="Takaki Y."/>
            <person name="Nagai Y."/>
            <person name="Toyoda A."/>
            <person name="Suzuki Y."/>
            <person name="Arimoto A."/>
            <person name="Ishii H."/>
            <person name="Satoh N."/>
            <person name="Nishiyama T."/>
            <person name="Hasebe M."/>
            <person name="Maruyama T."/>
            <person name="Minagawa J."/>
            <person name="Obokata J."/>
            <person name="Shigenobu S."/>
        </authorList>
    </citation>
    <scope>NUCLEOTIDE SEQUENCE [LARGE SCALE GENOMIC DNA]</scope>
</reference>
<evidence type="ECO:0000313" key="4">
    <source>
        <dbReference type="EMBL" id="GFS00353.1"/>
    </source>
</evidence>
<keyword evidence="5" id="KW-1185">Reference proteome</keyword>
<dbReference type="NCBIfam" id="TIGR00714">
    <property type="entry name" value="hscB"/>
    <property type="match status" value="1"/>
</dbReference>